<dbReference type="Ensembl" id="ENSSLDT00000023768.1">
    <property type="protein sequence ID" value="ENSSLDP00000023028.1"/>
    <property type="gene ID" value="ENSSLDG00000017989.1"/>
</dbReference>
<proteinExistence type="predicted"/>
<feature type="compositionally biased region" description="Basic residues" evidence="2">
    <location>
        <begin position="257"/>
        <end position="285"/>
    </location>
</feature>
<dbReference type="RefSeq" id="XP_023267244.1">
    <property type="nucleotide sequence ID" value="XM_023411476.1"/>
</dbReference>
<dbReference type="OrthoDB" id="8934837at2759"/>
<dbReference type="GO" id="GO:0006955">
    <property type="term" value="P:immune response"/>
    <property type="evidence" value="ECO:0007669"/>
    <property type="project" value="InterPro"/>
</dbReference>
<feature type="compositionally biased region" description="Low complexity" evidence="2">
    <location>
        <begin position="189"/>
        <end position="214"/>
    </location>
</feature>
<protein>
    <submittedName>
        <fullName evidence="4">Fractalkine-like</fullName>
    </submittedName>
</protein>
<dbReference type="GO" id="GO:0005615">
    <property type="term" value="C:extracellular space"/>
    <property type="evidence" value="ECO:0007669"/>
    <property type="project" value="UniProtKB-KW"/>
</dbReference>
<dbReference type="GeneID" id="111658812"/>
<evidence type="ECO:0000259" key="3">
    <source>
        <dbReference type="SMART" id="SM00199"/>
    </source>
</evidence>
<dbReference type="PANTHER" id="PTHR12015">
    <property type="entry name" value="SMALL INDUCIBLE CYTOKINE A"/>
    <property type="match status" value="1"/>
</dbReference>
<reference evidence="4" key="2">
    <citation type="submission" date="2025-09" db="UniProtKB">
        <authorList>
            <consortium name="Ensembl"/>
        </authorList>
    </citation>
    <scope>IDENTIFICATION</scope>
</reference>
<keyword evidence="5" id="KW-1185">Reference proteome</keyword>
<dbReference type="InterPro" id="IPR039809">
    <property type="entry name" value="Chemokine_b/g/d"/>
</dbReference>
<dbReference type="InterPro" id="IPR036048">
    <property type="entry name" value="Interleukin_8-like_sf"/>
</dbReference>
<evidence type="ECO:0000313" key="4">
    <source>
        <dbReference type="Ensembl" id="ENSSLDP00000023028.1"/>
    </source>
</evidence>
<dbReference type="SMART" id="SM00199">
    <property type="entry name" value="SCY"/>
    <property type="match status" value="1"/>
</dbReference>
<feature type="domain" description="Chemokine interleukin-8-like" evidence="3">
    <location>
        <begin position="113"/>
        <end position="172"/>
    </location>
</feature>
<feature type="region of interest" description="Disordered" evidence="2">
    <location>
        <begin position="228"/>
        <end position="285"/>
    </location>
</feature>
<reference evidence="4" key="1">
    <citation type="submission" date="2025-08" db="UniProtKB">
        <authorList>
            <consortium name="Ensembl"/>
        </authorList>
    </citation>
    <scope>IDENTIFICATION</scope>
</reference>
<feature type="region of interest" description="Disordered" evidence="2">
    <location>
        <begin position="182"/>
        <end position="214"/>
    </location>
</feature>
<dbReference type="SUPFAM" id="SSF54117">
    <property type="entry name" value="Interleukin 8-like chemokines"/>
    <property type="match status" value="1"/>
</dbReference>
<accession>A0A3B4Y580</accession>
<organism evidence="4 5">
    <name type="scientific">Seriola lalandi dorsalis</name>
    <dbReference type="NCBI Taxonomy" id="1841481"/>
    <lineage>
        <taxon>Eukaryota</taxon>
        <taxon>Metazoa</taxon>
        <taxon>Chordata</taxon>
        <taxon>Craniata</taxon>
        <taxon>Vertebrata</taxon>
        <taxon>Euteleostomi</taxon>
        <taxon>Actinopterygii</taxon>
        <taxon>Neopterygii</taxon>
        <taxon>Teleostei</taxon>
        <taxon>Neoteleostei</taxon>
        <taxon>Acanthomorphata</taxon>
        <taxon>Carangaria</taxon>
        <taxon>Carangiformes</taxon>
        <taxon>Carangidae</taxon>
        <taxon>Seriola</taxon>
    </lineage>
</organism>
<dbReference type="Pfam" id="PF00048">
    <property type="entry name" value="IL8"/>
    <property type="match status" value="1"/>
</dbReference>
<keyword evidence="1" id="KW-0202">Cytokine</keyword>
<feature type="compositionally biased region" description="Low complexity" evidence="2">
    <location>
        <begin position="228"/>
        <end position="256"/>
    </location>
</feature>
<sequence length="285" mass="31641">MKGELIVSSPHCVATVTILHGDGFEVRCEREAEGLVFYKSGDDNLNDQKDYSSKQQDYFLSVFQIVNICVERFSRSATKGQSYFVILRMKFFLATFLCFMTWMSSAHATHGPVTNCLCPRISTTRPRIHLIKNYTIQPEGICHTAVVFLMQTGKSICSDPEKDWVKKAMLKVDQETKALLEMEETEQGSTTDITPSTTAPTMASTTAPNTASNIAPNTVSCAAPNMASSTASSTVSNTAPNTVPNTASSTVSTTSKKAPRKRRRTTRKRMRKATWRRMKGQRKRG</sequence>
<dbReference type="PANTHER" id="PTHR12015:SF177">
    <property type="entry name" value="CHEMOKINE INTERLEUKIN-8-LIKE DOMAIN-CONTAINING PROTEIN"/>
    <property type="match status" value="1"/>
</dbReference>
<dbReference type="AlphaFoldDB" id="A0A3B4Y580"/>
<evidence type="ECO:0000256" key="1">
    <source>
        <dbReference type="ARBA" id="ARBA00022514"/>
    </source>
</evidence>
<name>A0A3B4Y580_SERLL</name>
<evidence type="ECO:0000313" key="5">
    <source>
        <dbReference type="Proteomes" id="UP000261360"/>
    </source>
</evidence>
<dbReference type="Gene3D" id="2.40.50.40">
    <property type="match status" value="1"/>
</dbReference>
<dbReference type="CDD" id="cd00169">
    <property type="entry name" value="Chemokine"/>
    <property type="match status" value="1"/>
</dbReference>
<dbReference type="GO" id="GO:0008009">
    <property type="term" value="F:chemokine activity"/>
    <property type="evidence" value="ECO:0007669"/>
    <property type="project" value="InterPro"/>
</dbReference>
<dbReference type="KEGG" id="slal:111658812"/>
<dbReference type="InterPro" id="IPR001811">
    <property type="entry name" value="Chemokine_IL8-like_dom"/>
</dbReference>
<dbReference type="Proteomes" id="UP000261360">
    <property type="component" value="Unplaced"/>
</dbReference>
<evidence type="ECO:0000256" key="2">
    <source>
        <dbReference type="SAM" id="MobiDB-lite"/>
    </source>
</evidence>
<dbReference type="GeneTree" id="ENSGT00940000175314"/>